<dbReference type="OrthoDB" id="5835829at2759"/>
<reference evidence="2 3" key="1">
    <citation type="journal article" date="2017" name="Mol. Plant">
        <title>The Genome of Medicinal Plant Macleaya cordata Provides New Insights into Benzylisoquinoline Alkaloids Metabolism.</title>
        <authorList>
            <person name="Liu X."/>
            <person name="Liu Y."/>
            <person name="Huang P."/>
            <person name="Ma Y."/>
            <person name="Qing Z."/>
            <person name="Tang Q."/>
            <person name="Cao H."/>
            <person name="Cheng P."/>
            <person name="Zheng Y."/>
            <person name="Yuan Z."/>
            <person name="Zhou Y."/>
            <person name="Liu J."/>
            <person name="Tang Z."/>
            <person name="Zhuo Y."/>
            <person name="Zhang Y."/>
            <person name="Yu L."/>
            <person name="Huang J."/>
            <person name="Yang P."/>
            <person name="Peng Q."/>
            <person name="Zhang J."/>
            <person name="Jiang W."/>
            <person name="Zhang Z."/>
            <person name="Lin K."/>
            <person name="Ro D.K."/>
            <person name="Chen X."/>
            <person name="Xiong X."/>
            <person name="Shang Y."/>
            <person name="Huang S."/>
            <person name="Zeng J."/>
        </authorList>
    </citation>
    <scope>NUCLEOTIDE SEQUENCE [LARGE SCALE GENOMIC DNA]</scope>
    <source>
        <strain evidence="3">cv. BLH2017</strain>
        <tissue evidence="2">Root</tissue>
    </source>
</reference>
<keyword evidence="1" id="KW-0328">Glycosyltransferase</keyword>
<dbReference type="STRING" id="56857.A0A200QK82"/>
<evidence type="ECO:0000256" key="1">
    <source>
        <dbReference type="ARBA" id="ARBA00022676"/>
    </source>
</evidence>
<dbReference type="SUPFAM" id="SSF53756">
    <property type="entry name" value="UDP-Glycosyltransferase/glycogen phosphorylase"/>
    <property type="match status" value="1"/>
</dbReference>
<evidence type="ECO:0000313" key="2">
    <source>
        <dbReference type="EMBL" id="OVA10886.1"/>
    </source>
</evidence>
<dbReference type="Proteomes" id="UP000195402">
    <property type="component" value="Unassembled WGS sequence"/>
</dbReference>
<evidence type="ECO:0000313" key="3">
    <source>
        <dbReference type="Proteomes" id="UP000195402"/>
    </source>
</evidence>
<name>A0A200QK82_MACCD</name>
<dbReference type="AlphaFoldDB" id="A0A200QK82"/>
<dbReference type="EMBL" id="MVGT01001783">
    <property type="protein sequence ID" value="OVA10886.1"/>
    <property type="molecule type" value="Genomic_DNA"/>
</dbReference>
<dbReference type="GO" id="GO:0016757">
    <property type="term" value="F:glycosyltransferase activity"/>
    <property type="evidence" value="ECO:0007669"/>
    <property type="project" value="UniProtKB-KW"/>
</dbReference>
<dbReference type="Gene3D" id="3.40.50.2000">
    <property type="entry name" value="Glycogen Phosphorylase B"/>
    <property type="match status" value="1"/>
</dbReference>
<keyword evidence="3" id="KW-1185">Reference proteome</keyword>
<gene>
    <name evidence="2" type="ORF">BVC80_8879g29</name>
</gene>
<accession>A0A200QK82</accession>
<comment type="caution">
    <text evidence="2">The sequence shown here is derived from an EMBL/GenBank/DDBJ whole genome shotgun (WGS) entry which is preliminary data.</text>
</comment>
<organism evidence="2 3">
    <name type="scientific">Macleaya cordata</name>
    <name type="common">Five-seeded plume-poppy</name>
    <name type="synonym">Bocconia cordata</name>
    <dbReference type="NCBI Taxonomy" id="56857"/>
    <lineage>
        <taxon>Eukaryota</taxon>
        <taxon>Viridiplantae</taxon>
        <taxon>Streptophyta</taxon>
        <taxon>Embryophyta</taxon>
        <taxon>Tracheophyta</taxon>
        <taxon>Spermatophyta</taxon>
        <taxon>Magnoliopsida</taxon>
        <taxon>Ranunculales</taxon>
        <taxon>Papaveraceae</taxon>
        <taxon>Papaveroideae</taxon>
        <taxon>Macleaya</taxon>
    </lineage>
</organism>
<sequence length="262" mass="29686">MENQIKKLHVAILPSPFMGHLIPLLELAKRLISHHDFQVTFFLLSTDSSAAQSQFLHPPTTVPIDGLHFHHLPPPLHISPSSLLDYAEIQSRASIIVRESIPHIQSSILTNNTPDVFVFDFYATDAFEIADKLGIPKYIFFTSPAMVLPFLMYLPTLDRQIQGEFTDLKEPVQVPGCKPIPIDNLIDPVRNRKTRTYKWFLHHTSRFPLVNGIFVNTCQVLERTTLATLREDPILQQIPAPRVYPVGPQIKLDKSPSSVQSD</sequence>
<proteinExistence type="predicted"/>
<dbReference type="OMA" id="VPRRYMF"/>
<dbReference type="PANTHER" id="PTHR48046">
    <property type="entry name" value="UDP-GLYCOSYLTRANSFERASE 72E1"/>
    <property type="match status" value="1"/>
</dbReference>
<dbReference type="InParanoid" id="A0A200QK82"/>
<protein>
    <submittedName>
        <fullName evidence="2">UDP-glucuronosyl/UDP-glucosyltransferase</fullName>
    </submittedName>
</protein>
<keyword evidence="2" id="KW-0808">Transferase</keyword>
<dbReference type="PANTHER" id="PTHR48046:SF1">
    <property type="entry name" value="GLYCOSYLTRANSFERASE-RELATED"/>
    <property type="match status" value="1"/>
</dbReference>